<organism evidence="12 13">
    <name type="scientific">Rhodovulum viride</name>
    <dbReference type="NCBI Taxonomy" id="1231134"/>
    <lineage>
        <taxon>Bacteria</taxon>
        <taxon>Pseudomonadati</taxon>
        <taxon>Pseudomonadota</taxon>
        <taxon>Alphaproteobacteria</taxon>
        <taxon>Rhodobacterales</taxon>
        <taxon>Paracoccaceae</taxon>
        <taxon>Rhodovulum</taxon>
    </lineage>
</organism>
<dbReference type="RefSeq" id="WP_112314860.1">
    <property type="nucleotide sequence ID" value="NZ_MUAV01000003.1"/>
</dbReference>
<evidence type="ECO:0000256" key="5">
    <source>
        <dbReference type="ARBA" id="ARBA00022755"/>
    </source>
</evidence>
<feature type="domain" description="PurM-like N-terminal" evidence="9">
    <location>
        <begin position="434"/>
        <end position="549"/>
    </location>
</feature>
<feature type="domain" description="PurM-like N-terminal" evidence="9">
    <location>
        <begin position="72"/>
        <end position="186"/>
    </location>
</feature>
<comment type="subunit">
    <text evidence="8">Monomer. Part of the FGAM synthase complex composed of 1 PurL, 1 PurQ and 2 PurS subunits.</text>
</comment>
<evidence type="ECO:0000256" key="1">
    <source>
        <dbReference type="ARBA" id="ARBA00022490"/>
    </source>
</evidence>
<evidence type="ECO:0000313" key="13">
    <source>
        <dbReference type="Proteomes" id="UP000248659"/>
    </source>
</evidence>
<proteinExistence type="inferred from homology"/>
<dbReference type="PIRSF" id="PIRSF001587">
    <property type="entry name" value="FGAM_synthase_II"/>
    <property type="match status" value="1"/>
</dbReference>
<comment type="similarity">
    <text evidence="8">Belongs to the FGAMS family.</text>
</comment>
<keyword evidence="5 8" id="KW-0658">Purine biosynthesis</keyword>
<comment type="pathway">
    <text evidence="8">Purine metabolism; IMP biosynthesis via de novo pathway; 5-amino-1-(5-phospho-D-ribosyl)imidazole from N(2)-formyl-N(1)-(5-phospho-D-ribosyl)glycinamide: step 1/2.</text>
</comment>
<dbReference type="Gene3D" id="3.90.650.10">
    <property type="entry name" value="PurM-like C-terminal domain"/>
    <property type="match status" value="2"/>
</dbReference>
<dbReference type="PANTHER" id="PTHR43555">
    <property type="entry name" value="PHOSPHORIBOSYLFORMYLGLYCINAMIDINE SYNTHASE SUBUNIT PURL"/>
    <property type="match status" value="1"/>
</dbReference>
<dbReference type="NCBIfam" id="NF002290">
    <property type="entry name" value="PRK01213.1"/>
    <property type="match status" value="1"/>
</dbReference>
<comment type="caution">
    <text evidence="8">Lacks conserved residue(s) required for the propagation of feature annotation.</text>
</comment>
<keyword evidence="3 8" id="KW-0479">Metal-binding</keyword>
<dbReference type="InterPro" id="IPR010918">
    <property type="entry name" value="PurM-like_C_dom"/>
</dbReference>
<dbReference type="Pfam" id="PF00586">
    <property type="entry name" value="AIRS"/>
    <property type="match status" value="2"/>
</dbReference>
<dbReference type="EMBL" id="MUAV01000003">
    <property type="protein sequence ID" value="RAP42662.1"/>
    <property type="molecule type" value="Genomic_DNA"/>
</dbReference>
<accession>A0ABX9DJT5</accession>
<feature type="binding site" evidence="8">
    <location>
        <position position="89"/>
    </location>
    <ligand>
        <name>ATP</name>
        <dbReference type="ChEBI" id="CHEBI:30616"/>
    </ligand>
</feature>
<feature type="binding site" evidence="8">
    <location>
        <position position="50"/>
    </location>
    <ligand>
        <name>ATP</name>
        <dbReference type="ChEBI" id="CHEBI:30616"/>
    </ligand>
</feature>
<feature type="binding site" evidence="8">
    <location>
        <position position="528"/>
    </location>
    <ligand>
        <name>substrate</name>
    </ligand>
</feature>
<keyword evidence="4 8" id="KW-0547">Nucleotide-binding</keyword>
<evidence type="ECO:0000256" key="6">
    <source>
        <dbReference type="ARBA" id="ARBA00022840"/>
    </source>
</evidence>
<keyword evidence="7 8" id="KW-0460">Magnesium</keyword>
<dbReference type="InterPro" id="IPR036676">
    <property type="entry name" value="PurM-like_C_sf"/>
</dbReference>
<dbReference type="CDD" id="cd02204">
    <property type="entry name" value="PurL_repeat2"/>
    <property type="match status" value="1"/>
</dbReference>
<evidence type="ECO:0000259" key="10">
    <source>
        <dbReference type="Pfam" id="PF02769"/>
    </source>
</evidence>
<gene>
    <name evidence="8" type="primary">purL</name>
    <name evidence="12" type="ORF">BYZ73_03045</name>
</gene>
<feature type="domain" description="PurM-like C-terminal" evidence="10">
    <location>
        <begin position="564"/>
        <end position="693"/>
    </location>
</feature>
<dbReference type="Gene3D" id="3.30.1330.10">
    <property type="entry name" value="PurM-like, N-terminal domain"/>
    <property type="match status" value="2"/>
</dbReference>
<dbReference type="InterPro" id="IPR036921">
    <property type="entry name" value="PurM-like_N_sf"/>
</dbReference>
<evidence type="ECO:0000259" key="11">
    <source>
        <dbReference type="Pfam" id="PF18072"/>
    </source>
</evidence>
<sequence length="719" mass="75752">MDEPQITEDLIAAHGIKPDEYDRILQLLNRAPTFTELGIFSAMWNEHCSYKSSKKWLRTLPTTGPQVICGPGENAGVVDIGDGQAVIFKMESHNHPSYIEPYQGAATGVGGILRDVFTMGARPIAAMNALSFGEVSHPRTRQVVHGVIEGVGGYGNCFGVPTVGGEVRFHPAYNGNCLVNAFAAGLADTDKIFYSAASGVGMPVVYLGAKTGRDGVGGATMASAEFDEGIEEKRPTVQVGDPFTEKRLMEACLELMASGAVISIQDMGAAGLTCSAVEMGDKGNLGIRLDLDRVPCREARMTAYEMMLSESQERMLMVLRPEKEAEAKAIFDKWDLDFAIVGETIPEDRFLIVHGGEVRADLPLKALSGNAPEYDRPWVETPPAAPMDDVPGIDPIDGLKALISSVNYCSRHWVYEQYDTQVMADTVIRPGLGAGVIRVHGTPKALAFTSDVTPRYVRANPVEGGKQAVAEAFRNLSAVGAKPLATTDNMNFGNPEKPEIMGQFVGAIKGIGEACLALDMPIVSGNVSLYNETDGAPILPTPTIGAVGLLESLDELIAGVPADGHLALLIGETAGHLGQSALLYEVFNREDGDAPPVDLEAERRNGDFLRANRALIAAATDLADGGLALAAFELAQAGGIGVTLDAADTPTLFGEDQARYLVAAGFDAAEALMVAAAKAGVPLAAVGRFGGDQVSFGGVSAPLADLTALYRSAFAAALG</sequence>
<feature type="active site" description="Proton acceptor" evidence="8">
    <location>
        <position position="93"/>
    </location>
</feature>
<feature type="domain" description="PurM-like C-terminal" evidence="10">
    <location>
        <begin position="200"/>
        <end position="350"/>
    </location>
</feature>
<dbReference type="NCBIfam" id="TIGR01736">
    <property type="entry name" value="FGAM_synth_II"/>
    <property type="match status" value="1"/>
</dbReference>
<evidence type="ECO:0000256" key="8">
    <source>
        <dbReference type="HAMAP-Rule" id="MF_00420"/>
    </source>
</evidence>
<protein>
    <recommendedName>
        <fullName evidence="8">Phosphoribosylformylglycinamidine synthase subunit PurL</fullName>
        <shortName evidence="8">FGAM synthase</shortName>
        <ecNumber evidence="8">6.3.5.3</ecNumber>
    </recommendedName>
    <alternativeName>
        <fullName evidence="8">Formylglycinamide ribonucleotide amidotransferase subunit II</fullName>
        <shortName evidence="8">FGAR amidotransferase II</shortName>
        <shortName evidence="8">FGAR-AT II</shortName>
    </alternativeName>
    <alternativeName>
        <fullName evidence="8">Glutamine amidotransferase PurL</fullName>
    </alternativeName>
    <alternativeName>
        <fullName evidence="8">Phosphoribosylformylglycinamidine synthase subunit II</fullName>
    </alternativeName>
</protein>
<keyword evidence="13" id="KW-1185">Reference proteome</keyword>
<feature type="binding site" evidence="8">
    <location>
        <position position="266"/>
    </location>
    <ligand>
        <name>Mg(2+)</name>
        <dbReference type="ChEBI" id="CHEBI:18420"/>
        <label>2</label>
    </ligand>
</feature>
<feature type="binding site" evidence="8">
    <location>
        <position position="488"/>
    </location>
    <ligand>
        <name>ATP</name>
        <dbReference type="ChEBI" id="CHEBI:30616"/>
    </ligand>
</feature>
<reference evidence="12 13" key="1">
    <citation type="submission" date="2017-01" db="EMBL/GenBank/DDBJ databases">
        <title>Genome sequence of Rhodovulum viride JA756.</title>
        <authorList>
            <person name="Lakshmi K.V."/>
            <person name="Tushar L.D."/>
            <person name="Sasikala C."/>
            <person name="Venkataramana C."/>
        </authorList>
    </citation>
    <scope>NUCLEOTIDE SEQUENCE [LARGE SCALE GENOMIC DNA]</scope>
    <source>
        <strain evidence="12 13">JA756</strain>
    </source>
</reference>
<evidence type="ECO:0000256" key="4">
    <source>
        <dbReference type="ARBA" id="ARBA00022741"/>
    </source>
</evidence>
<dbReference type="InterPro" id="IPR010074">
    <property type="entry name" value="PRibForGlyAmidine_synth_PurL"/>
</dbReference>
<dbReference type="HAMAP" id="MF_00420">
    <property type="entry name" value="PurL_2"/>
    <property type="match status" value="1"/>
</dbReference>
<feature type="binding site" evidence="8">
    <location>
        <position position="525"/>
    </location>
    <ligand>
        <name>ATP</name>
        <dbReference type="ChEBI" id="CHEBI:30616"/>
    </ligand>
</feature>
<dbReference type="InterPro" id="IPR041609">
    <property type="entry name" value="PurL_linker"/>
</dbReference>
<dbReference type="SUPFAM" id="SSF56042">
    <property type="entry name" value="PurM C-terminal domain-like"/>
    <property type="match status" value="2"/>
</dbReference>
<dbReference type="Pfam" id="PF02769">
    <property type="entry name" value="AIRS_C"/>
    <property type="match status" value="2"/>
</dbReference>
<comment type="caution">
    <text evidence="12">The sequence shown here is derived from an EMBL/GenBank/DDBJ whole genome shotgun (WGS) entry which is preliminary data.</text>
</comment>
<feature type="binding site" evidence="8">
    <location>
        <position position="526"/>
    </location>
    <ligand>
        <name>Mg(2+)</name>
        <dbReference type="ChEBI" id="CHEBI:18420"/>
        <label>1</label>
    </ligand>
</feature>
<feature type="binding site" evidence="8">
    <location>
        <position position="115"/>
    </location>
    <ligand>
        <name>Mg(2+)</name>
        <dbReference type="ChEBI" id="CHEBI:18420"/>
        <label>2</label>
    </ligand>
</feature>
<feature type="binding site" evidence="8">
    <location>
        <position position="114"/>
    </location>
    <ligand>
        <name>substrate</name>
    </ligand>
</feature>
<feature type="binding site" evidence="8">
    <location>
        <begin position="310"/>
        <end position="312"/>
    </location>
    <ligand>
        <name>substrate</name>
    </ligand>
</feature>
<dbReference type="PANTHER" id="PTHR43555:SF1">
    <property type="entry name" value="PHOSPHORIBOSYLFORMYLGLYCINAMIDINE SYNTHASE SUBUNIT PURL"/>
    <property type="match status" value="1"/>
</dbReference>
<comment type="function">
    <text evidence="8">Part of the phosphoribosylformylglycinamidine synthase complex involved in the purines biosynthetic pathway. Catalyzes the ATP-dependent conversion of formylglycinamide ribonucleotide (FGAR) and glutamine to yield formylglycinamidine ribonucleotide (FGAM) and glutamate. The FGAM synthase complex is composed of three subunits. PurQ produces an ammonia molecule by converting glutamine to glutamate. PurL transfers the ammonia molecule to FGAR to form FGAM in an ATP-dependent manner. PurS interacts with PurQ and PurL and is thought to assist in the transfer of the ammonia molecule from PurQ to PurL.</text>
</comment>
<dbReference type="CDD" id="cd02203">
    <property type="entry name" value="PurL_repeat1"/>
    <property type="match status" value="1"/>
</dbReference>
<evidence type="ECO:0000256" key="7">
    <source>
        <dbReference type="ARBA" id="ARBA00022842"/>
    </source>
</evidence>
<name>A0ABX9DJT5_9RHOB</name>
<evidence type="ECO:0000256" key="2">
    <source>
        <dbReference type="ARBA" id="ARBA00022598"/>
    </source>
</evidence>
<keyword evidence="6 8" id="KW-0067">ATP-binding</keyword>
<dbReference type="Pfam" id="PF18072">
    <property type="entry name" value="FGAR-AT_linker"/>
    <property type="match status" value="1"/>
</dbReference>
<dbReference type="InterPro" id="IPR016188">
    <property type="entry name" value="PurM-like_N"/>
</dbReference>
<feature type="binding site" evidence="8">
    <location>
        <position position="91"/>
    </location>
    <ligand>
        <name>Mg(2+)</name>
        <dbReference type="ChEBI" id="CHEBI:18420"/>
        <label>1</label>
    </ligand>
</feature>
<evidence type="ECO:0000259" key="9">
    <source>
        <dbReference type="Pfam" id="PF00586"/>
    </source>
</evidence>
<feature type="domain" description="Phosphoribosylformylglycinamidine synthase linker" evidence="11">
    <location>
        <begin position="15"/>
        <end position="51"/>
    </location>
</feature>
<feature type="active site" evidence="8">
    <location>
        <position position="47"/>
    </location>
</feature>
<comment type="catalytic activity">
    <reaction evidence="8">
        <text>N(2)-formyl-N(1)-(5-phospho-beta-D-ribosyl)glycinamide + L-glutamine + ATP + H2O = 2-formamido-N(1)-(5-O-phospho-beta-D-ribosyl)acetamidine + L-glutamate + ADP + phosphate + H(+)</text>
        <dbReference type="Rhea" id="RHEA:17129"/>
        <dbReference type="ChEBI" id="CHEBI:15377"/>
        <dbReference type="ChEBI" id="CHEBI:15378"/>
        <dbReference type="ChEBI" id="CHEBI:29985"/>
        <dbReference type="ChEBI" id="CHEBI:30616"/>
        <dbReference type="ChEBI" id="CHEBI:43474"/>
        <dbReference type="ChEBI" id="CHEBI:58359"/>
        <dbReference type="ChEBI" id="CHEBI:147286"/>
        <dbReference type="ChEBI" id="CHEBI:147287"/>
        <dbReference type="ChEBI" id="CHEBI:456216"/>
        <dbReference type="EC" id="6.3.5.3"/>
    </reaction>
</comment>
<dbReference type="SUPFAM" id="SSF55326">
    <property type="entry name" value="PurM N-terminal domain-like"/>
    <property type="match status" value="2"/>
</dbReference>
<dbReference type="Proteomes" id="UP000248659">
    <property type="component" value="Unassembled WGS sequence"/>
</dbReference>
<dbReference type="EC" id="6.3.5.3" evidence="8"/>
<keyword evidence="2 8" id="KW-0436">Ligase</keyword>
<keyword evidence="1 8" id="KW-0963">Cytoplasm</keyword>
<feature type="binding site" evidence="8">
    <location>
        <position position="238"/>
    </location>
    <ligand>
        <name>substrate</name>
    </ligand>
</feature>
<evidence type="ECO:0000313" key="12">
    <source>
        <dbReference type="EMBL" id="RAP42662.1"/>
    </source>
</evidence>
<comment type="subcellular location">
    <subcellularLocation>
        <location evidence="8">Cytoplasm</location>
    </subcellularLocation>
</comment>
<evidence type="ECO:0000256" key="3">
    <source>
        <dbReference type="ARBA" id="ARBA00022723"/>
    </source>
</evidence>
<feature type="binding site" evidence="8">
    <location>
        <begin position="92"/>
        <end position="95"/>
    </location>
    <ligand>
        <name>substrate</name>
    </ligand>
</feature>